<dbReference type="Pfam" id="PF04241">
    <property type="entry name" value="DUF423"/>
    <property type="match status" value="1"/>
</dbReference>
<keyword evidence="1" id="KW-1133">Transmembrane helix</keyword>
<name>A0ABU0HT91_9HYPH</name>
<evidence type="ECO:0000313" key="4">
    <source>
        <dbReference type="Proteomes" id="UP001231124"/>
    </source>
</evidence>
<keyword evidence="2" id="KW-0732">Signal</keyword>
<feature type="transmembrane region" description="Helical" evidence="1">
    <location>
        <begin position="70"/>
        <end position="92"/>
    </location>
</feature>
<comment type="caution">
    <text evidence="3">The sequence shown here is derived from an EMBL/GenBank/DDBJ whole genome shotgun (WGS) entry which is preliminary data.</text>
</comment>
<keyword evidence="1" id="KW-0812">Transmembrane</keyword>
<keyword evidence="1" id="KW-0472">Membrane</keyword>
<keyword evidence="4" id="KW-1185">Reference proteome</keyword>
<dbReference type="InterPro" id="IPR006696">
    <property type="entry name" value="DUF423"/>
</dbReference>
<feature type="transmembrane region" description="Helical" evidence="1">
    <location>
        <begin position="44"/>
        <end position="63"/>
    </location>
</feature>
<evidence type="ECO:0000313" key="3">
    <source>
        <dbReference type="EMBL" id="MDQ0445536.1"/>
    </source>
</evidence>
<dbReference type="Proteomes" id="UP001231124">
    <property type="component" value="Unassembled WGS sequence"/>
</dbReference>
<reference evidence="3 4" key="1">
    <citation type="submission" date="2023-07" db="EMBL/GenBank/DDBJ databases">
        <title>Genomic Encyclopedia of Type Strains, Phase IV (KMG-IV): sequencing the most valuable type-strain genomes for metagenomic binning, comparative biology and taxonomic classification.</title>
        <authorList>
            <person name="Goeker M."/>
        </authorList>
    </citation>
    <scope>NUCLEOTIDE SEQUENCE [LARGE SCALE GENOMIC DNA]</scope>
    <source>
        <strain evidence="3 4">DSM 19013</strain>
    </source>
</reference>
<evidence type="ECO:0000256" key="1">
    <source>
        <dbReference type="SAM" id="Phobius"/>
    </source>
</evidence>
<protein>
    <submittedName>
        <fullName evidence="3">Uncharacterized membrane protein YgdD (TMEM256/DUF423 family)</fullName>
    </submittedName>
</protein>
<organism evidence="3 4">
    <name type="scientific">Methylobacterium aerolatum</name>
    <dbReference type="NCBI Taxonomy" id="418708"/>
    <lineage>
        <taxon>Bacteria</taxon>
        <taxon>Pseudomonadati</taxon>
        <taxon>Pseudomonadota</taxon>
        <taxon>Alphaproteobacteria</taxon>
        <taxon>Hyphomicrobiales</taxon>
        <taxon>Methylobacteriaceae</taxon>
        <taxon>Methylobacterium</taxon>
    </lineage>
</organism>
<accession>A0ABU0HT91</accession>
<evidence type="ECO:0000256" key="2">
    <source>
        <dbReference type="SAM" id="SignalP"/>
    </source>
</evidence>
<dbReference type="EMBL" id="JAUSVP010000001">
    <property type="protein sequence ID" value="MDQ0445536.1"/>
    <property type="molecule type" value="Genomic_DNA"/>
</dbReference>
<gene>
    <name evidence="3" type="ORF">QO012_000014</name>
</gene>
<feature type="transmembrane region" description="Helical" evidence="1">
    <location>
        <begin position="104"/>
        <end position="123"/>
    </location>
</feature>
<proteinExistence type="predicted"/>
<feature type="chain" id="PRO_5046982209" evidence="2">
    <location>
        <begin position="29"/>
        <end position="125"/>
    </location>
</feature>
<sequence length="125" mass="12261">MSVRPADRILAALACLAGLLGVAASAAAAHIAGADSLKLAAQFLLFHAPAVLGLTALSACGFLSPILARVSAALILAGLCLFCGDLALRVLAGSPLFPMAAPTGGFALMGGWLLGAVAALVPARN</sequence>
<feature type="signal peptide" evidence="2">
    <location>
        <begin position="1"/>
        <end position="28"/>
    </location>
</feature>
<dbReference type="RefSeq" id="WP_370876481.1">
    <property type="nucleotide sequence ID" value="NZ_BPQE01000023.1"/>
</dbReference>